<feature type="region of interest" description="Disordered" evidence="1">
    <location>
        <begin position="45"/>
        <end position="67"/>
    </location>
</feature>
<organism evidence="2">
    <name type="scientific">Aspergillus niger</name>
    <dbReference type="NCBI Taxonomy" id="5061"/>
    <lineage>
        <taxon>Eukaryota</taxon>
        <taxon>Fungi</taxon>
        <taxon>Dikarya</taxon>
        <taxon>Ascomycota</taxon>
        <taxon>Pezizomycotina</taxon>
        <taxon>Eurotiomycetes</taxon>
        <taxon>Eurotiomycetidae</taxon>
        <taxon>Eurotiales</taxon>
        <taxon>Aspergillaceae</taxon>
        <taxon>Aspergillus</taxon>
        <taxon>Aspergillus subgen. Circumdati</taxon>
    </lineage>
</organism>
<dbReference type="VEuPathDB" id="FungiDB:An12g09570"/>
<dbReference type="RefSeq" id="XP_059606972.1">
    <property type="nucleotide sequence ID" value="XM_059743671.1"/>
</dbReference>
<proteinExistence type="predicted"/>
<dbReference type="AlphaFoldDB" id="A0AAJ8BZU2"/>
<protein>
    <submittedName>
        <fullName evidence="2">Uncharacterized protein</fullName>
    </submittedName>
</protein>
<name>A0AAJ8BZU2_ASPNG</name>
<reference evidence="2" key="1">
    <citation type="submission" date="2025-02" db="EMBL/GenBank/DDBJ databases">
        <authorList>
            <consortium name="NCBI Genome Project"/>
        </authorList>
    </citation>
    <scope>NUCLEOTIDE SEQUENCE</scope>
</reference>
<evidence type="ECO:0000313" key="2">
    <source>
        <dbReference type="RefSeq" id="XP_059606972.1"/>
    </source>
</evidence>
<reference evidence="2" key="2">
    <citation type="submission" date="2025-08" db="UniProtKB">
        <authorList>
            <consortium name="RefSeq"/>
        </authorList>
    </citation>
    <scope>IDENTIFICATION</scope>
</reference>
<sequence length="125" mass="13882">MGGPTFITRCQTRPLGSGPSSSGLHHPALVLSRRFHRLNSTNRNSFPALLASPSAPRPGITLRPRSPSGKLEYFLRTSILLPGQAWVSVYVAERHRDERDEPVANHPPAEGKSYPSRQYRRSQLA</sequence>
<dbReference type="GeneID" id="84592737"/>
<gene>
    <name evidence="2" type="ORF">An12g09570</name>
</gene>
<evidence type="ECO:0000256" key="1">
    <source>
        <dbReference type="SAM" id="MobiDB-lite"/>
    </source>
</evidence>
<accession>A0AAJ8BZU2</accession>
<dbReference type="KEGG" id="ang:An12g09570"/>
<feature type="region of interest" description="Disordered" evidence="1">
    <location>
        <begin position="96"/>
        <end position="125"/>
    </location>
</feature>